<evidence type="ECO:0000259" key="3">
    <source>
        <dbReference type="Pfam" id="PF25023"/>
    </source>
</evidence>
<dbReference type="Gene3D" id="2.180.10.10">
    <property type="entry name" value="RHS repeat-associated core"/>
    <property type="match status" value="1"/>
</dbReference>
<dbReference type="Proteomes" id="UP000179258">
    <property type="component" value="Unassembled WGS sequence"/>
</dbReference>
<feature type="chain" id="PRO_5009584196" description="Teneurin-like YD-shell domain-containing protein" evidence="2">
    <location>
        <begin position="22"/>
        <end position="610"/>
    </location>
</feature>
<evidence type="ECO:0000313" key="5">
    <source>
        <dbReference type="Proteomes" id="UP000179258"/>
    </source>
</evidence>
<feature type="signal peptide" evidence="2">
    <location>
        <begin position="1"/>
        <end position="21"/>
    </location>
</feature>
<dbReference type="PANTHER" id="PTHR32305:SF15">
    <property type="entry name" value="PROTEIN RHSA-RELATED"/>
    <property type="match status" value="1"/>
</dbReference>
<gene>
    <name evidence="4" type="ORF">A3D59_00085</name>
</gene>
<evidence type="ECO:0000256" key="2">
    <source>
        <dbReference type="SAM" id="SignalP"/>
    </source>
</evidence>
<keyword evidence="1" id="KW-0677">Repeat</keyword>
<dbReference type="InterPro" id="IPR056823">
    <property type="entry name" value="TEN-like_YD-shell"/>
</dbReference>
<organism evidence="4 5">
    <name type="scientific">Candidatus Wildermuthbacteria bacterium RIFCSPHIGHO2_02_FULL_47_17</name>
    <dbReference type="NCBI Taxonomy" id="1802452"/>
    <lineage>
        <taxon>Bacteria</taxon>
        <taxon>Candidatus Wildermuthiibacteriota</taxon>
    </lineage>
</organism>
<dbReference type="Pfam" id="PF25023">
    <property type="entry name" value="TEN_YD-shell"/>
    <property type="match status" value="1"/>
</dbReference>
<dbReference type="InterPro" id="IPR050708">
    <property type="entry name" value="T6SS_VgrG/RHS"/>
</dbReference>
<dbReference type="PANTHER" id="PTHR32305">
    <property type="match status" value="1"/>
</dbReference>
<evidence type="ECO:0000313" key="4">
    <source>
        <dbReference type="EMBL" id="OHA66820.1"/>
    </source>
</evidence>
<sequence>MTQKLLALLLLLIFLASPLQAVFASEESLAETPETAVHASESETVGLATDIPIYFFADQYGGILGIAPVTDNFFLWAYAPFALSSSDISDLYTSHDPTNNASDLEGFWKFDGGYTDDSGNGNTLTGQNSPVFSTDVAFSSGGTITTSTTTTYTYATTSASSANPHAVIQITPASSGQATTTFVYDNNGNLIQSGTINGTTTYAWDYRNRMTDSATSTVTGTTTYLYDHSDQRVKKTFGNTVTTYVNKLYDLTTSTATTSASTTAYIWAGDMLVATIEGNGYSTSTYFVHPDHLGSANVITNSAGAVKQAIDYYPFGEERINTNSNLADRTFINQFYDREQSLSYLNARYLQSSRGQFLSQDPVFLSVGFKSFDKQFLTDPQQMNSARTMGGSNSGFASGWRGNTQSRAGSISQAEYLADPQMQNSYAYARGNPIRFSDPTGLWYQEFLTGQQSWSSFYGEVGEAANTLGQTSPAWNFAMNHPYTTGAVVGVASAGAAQAGLYGTVALKAAAYPGVGIGYSASRVAQGSAYLYLAQDSLRSISSTLTQFNNLNNATFGSSAKLIYNAGLQGASTFGGERVGGIADTLNLLSSTLRDLSKALSSISSQSSKK</sequence>
<dbReference type="AlphaFoldDB" id="A0A1G2R1V8"/>
<reference evidence="4 5" key="1">
    <citation type="journal article" date="2016" name="Nat. Commun.">
        <title>Thousands of microbial genomes shed light on interconnected biogeochemical processes in an aquifer system.</title>
        <authorList>
            <person name="Anantharaman K."/>
            <person name="Brown C.T."/>
            <person name="Hug L.A."/>
            <person name="Sharon I."/>
            <person name="Castelle C.J."/>
            <person name="Probst A.J."/>
            <person name="Thomas B.C."/>
            <person name="Singh A."/>
            <person name="Wilkins M.J."/>
            <person name="Karaoz U."/>
            <person name="Brodie E.L."/>
            <person name="Williams K.H."/>
            <person name="Hubbard S.S."/>
            <person name="Banfield J.F."/>
        </authorList>
    </citation>
    <scope>NUCLEOTIDE SEQUENCE [LARGE SCALE GENOMIC DNA]</scope>
</reference>
<keyword evidence="2" id="KW-0732">Signal</keyword>
<comment type="caution">
    <text evidence="4">The sequence shown here is derived from an EMBL/GenBank/DDBJ whole genome shotgun (WGS) entry which is preliminary data.</text>
</comment>
<dbReference type="EMBL" id="MHTX01000051">
    <property type="protein sequence ID" value="OHA66820.1"/>
    <property type="molecule type" value="Genomic_DNA"/>
</dbReference>
<accession>A0A1G2R1V8</accession>
<proteinExistence type="predicted"/>
<feature type="domain" description="Teneurin-like YD-shell" evidence="3">
    <location>
        <begin position="282"/>
        <end position="364"/>
    </location>
</feature>
<evidence type="ECO:0000256" key="1">
    <source>
        <dbReference type="ARBA" id="ARBA00022737"/>
    </source>
</evidence>
<name>A0A1G2R1V8_9BACT</name>
<protein>
    <recommendedName>
        <fullName evidence="3">Teneurin-like YD-shell domain-containing protein</fullName>
    </recommendedName>
</protein>